<evidence type="ECO:0000256" key="1">
    <source>
        <dbReference type="SAM" id="MobiDB-lite"/>
    </source>
</evidence>
<keyword evidence="3" id="KW-1185">Reference proteome</keyword>
<dbReference type="EMBL" id="LSSM01000212">
    <property type="protein sequence ID" value="OMJ29674.1"/>
    <property type="molecule type" value="Genomic_DNA"/>
</dbReference>
<proteinExistence type="predicted"/>
<organism evidence="2 3">
    <name type="scientific">Smittium culicis</name>
    <dbReference type="NCBI Taxonomy" id="133412"/>
    <lineage>
        <taxon>Eukaryota</taxon>
        <taxon>Fungi</taxon>
        <taxon>Fungi incertae sedis</taxon>
        <taxon>Zoopagomycota</taxon>
        <taxon>Kickxellomycotina</taxon>
        <taxon>Harpellomycetes</taxon>
        <taxon>Harpellales</taxon>
        <taxon>Legeriomycetaceae</taxon>
        <taxon>Smittium</taxon>
    </lineage>
</organism>
<evidence type="ECO:0000313" key="3">
    <source>
        <dbReference type="Proteomes" id="UP000187429"/>
    </source>
</evidence>
<dbReference type="PANTHER" id="PTHR32428">
    <property type="entry name" value="TARGET OF RAPAMYCIN COMPLEX 2 SUBUNIT BIT61-RELATED"/>
    <property type="match status" value="1"/>
</dbReference>
<dbReference type="GO" id="GO:0031932">
    <property type="term" value="C:TORC2 complex"/>
    <property type="evidence" value="ECO:0007669"/>
    <property type="project" value="TreeGrafter"/>
</dbReference>
<accession>A0A1R1YS02</accession>
<dbReference type="GO" id="GO:0038203">
    <property type="term" value="P:TORC2 signaling"/>
    <property type="evidence" value="ECO:0007669"/>
    <property type="project" value="TreeGrafter"/>
</dbReference>
<dbReference type="AlphaFoldDB" id="A0A1R1YS02"/>
<sequence>MIDSEGKSAVREKRLYLVDVLNEDRWDMFVGDLVDIFKSKRVEVSVKEKNKQLRECLRYNLDDAKHALERLLQLGCASLMQGIAGSRVPPLCTVDPRGAGNGNGDVELGGETRAAADDAMPRMFIEPTANPVLIESRTTSIAYTNMLNQKIQAKLGAGGFPGTSAAAGTGQGPSIQVSADSTKFNGGSASVPRKSDPASINSDKYAGGKAEGSGISGAATSSSDKSGGSSGAGAGAGAGDVTVCSSGDVSADLASSERKRAVEYGADEMRIANALSSHSSEQVVTGVLKAWTAFYSLILPTLEGIFLPYQLEFRNALLKTLGSEISVRQEALDSFRRIIINDITLKKIREYVAADADDYVDKEDRMMKLVQMIVILSDNEEQPELEEVAKLIMKCITS</sequence>
<feature type="compositionally biased region" description="Low complexity" evidence="1">
    <location>
        <begin position="216"/>
        <end position="227"/>
    </location>
</feature>
<reference evidence="3" key="1">
    <citation type="submission" date="2017-01" db="EMBL/GenBank/DDBJ databases">
        <authorList>
            <person name="Wang Y."/>
            <person name="White M."/>
            <person name="Kvist S."/>
            <person name="Moncalvo J.-M."/>
        </authorList>
    </citation>
    <scope>NUCLEOTIDE SEQUENCE [LARGE SCALE GENOMIC DNA]</scope>
    <source>
        <strain evidence="3">ID-206-W2</strain>
    </source>
</reference>
<dbReference type="InterPro" id="IPR013745">
    <property type="entry name" value="Bit61/PRR5"/>
</dbReference>
<feature type="compositionally biased region" description="Polar residues" evidence="1">
    <location>
        <begin position="172"/>
        <end position="188"/>
    </location>
</feature>
<comment type="caution">
    <text evidence="2">The sequence shown here is derived from an EMBL/GenBank/DDBJ whole genome shotgun (WGS) entry which is preliminary data.</text>
</comment>
<dbReference type="OrthoDB" id="5600230at2759"/>
<dbReference type="PANTHER" id="PTHR32428:SF2">
    <property type="entry name" value="TARGET OF RAPAMYCIN COMPLEX 2 SUBUNIT BIT61-RELATED"/>
    <property type="match status" value="1"/>
</dbReference>
<gene>
    <name evidence="2" type="ORF">AYI69_g807</name>
</gene>
<dbReference type="Proteomes" id="UP000187429">
    <property type="component" value="Unassembled WGS sequence"/>
</dbReference>
<dbReference type="Pfam" id="PF08539">
    <property type="entry name" value="HbrB"/>
    <property type="match status" value="1"/>
</dbReference>
<name>A0A1R1YS02_9FUNG</name>
<feature type="region of interest" description="Disordered" evidence="1">
    <location>
        <begin position="165"/>
        <end position="232"/>
    </location>
</feature>
<protein>
    <submittedName>
        <fullName evidence="2">Uncharacterized protein</fullName>
    </submittedName>
</protein>
<evidence type="ECO:0000313" key="2">
    <source>
        <dbReference type="EMBL" id="OMJ29674.1"/>
    </source>
</evidence>